<dbReference type="AlphaFoldDB" id="A0A951UIX8"/>
<dbReference type="PRINTS" id="PR00313">
    <property type="entry name" value="CABNDNGRPT"/>
</dbReference>
<reference evidence="3" key="2">
    <citation type="journal article" date="2022" name="Microbiol. Resour. Announc.">
        <title>Metagenome Sequencing to Explore Phylogenomics of Terrestrial Cyanobacteria.</title>
        <authorList>
            <person name="Ward R.D."/>
            <person name="Stajich J.E."/>
            <person name="Johansen J.R."/>
            <person name="Huntemann M."/>
            <person name="Clum A."/>
            <person name="Foster B."/>
            <person name="Foster B."/>
            <person name="Roux S."/>
            <person name="Palaniappan K."/>
            <person name="Varghese N."/>
            <person name="Mukherjee S."/>
            <person name="Reddy T.B.K."/>
            <person name="Daum C."/>
            <person name="Copeland A."/>
            <person name="Chen I.A."/>
            <person name="Ivanova N.N."/>
            <person name="Kyrpides N.C."/>
            <person name="Shapiro N."/>
            <person name="Eloe-Fadrosh E.A."/>
            <person name="Pietrasiak N."/>
        </authorList>
    </citation>
    <scope>NUCLEOTIDE SEQUENCE</scope>
    <source>
        <strain evidence="3">JT2-VF2</strain>
    </source>
</reference>
<dbReference type="SUPFAM" id="SSF51120">
    <property type="entry name" value="beta-Roll"/>
    <property type="match status" value="1"/>
</dbReference>
<dbReference type="PANTHER" id="PTHR38340:SF1">
    <property type="entry name" value="S-LAYER PROTEIN"/>
    <property type="match status" value="1"/>
</dbReference>
<sequence length="238" mass="24696">MSGNDGYDVVQVNGAPVGDNFRLQQDAQGRAIFDRLNLVPFTLTVDTAEKFEINGQGGDDILDVNSLAATSVTLVEFKGGAGNDLLDGSGTTTSLQGYGNDGNDTLNGGTSNDTLYGDAGNDLLRGGAGKDTLYGGTSNDYLLGGYGADVLYGGAGADKFVFNSVSQGIDIIKDFQKDWAQPSLSDKIEISKVGFGASSISQFNYDSSSGALSFLGTQFATIENKPAGFSTTTDIVLV</sequence>
<dbReference type="PROSITE" id="PS00330">
    <property type="entry name" value="HEMOLYSIN_CALCIUM"/>
    <property type="match status" value="2"/>
</dbReference>
<dbReference type="InterPro" id="IPR050557">
    <property type="entry name" value="RTX_toxin/Mannuronan_C5-epim"/>
</dbReference>
<dbReference type="Gene3D" id="2.150.10.10">
    <property type="entry name" value="Serralysin-like metalloprotease, C-terminal"/>
    <property type="match status" value="1"/>
</dbReference>
<dbReference type="InterPro" id="IPR011049">
    <property type="entry name" value="Serralysin-like_metalloprot_C"/>
</dbReference>
<dbReference type="PANTHER" id="PTHR38340">
    <property type="entry name" value="S-LAYER PROTEIN"/>
    <property type="match status" value="1"/>
</dbReference>
<comment type="caution">
    <text evidence="3">The sequence shown here is derived from an EMBL/GenBank/DDBJ whole genome shotgun (WGS) entry which is preliminary data.</text>
</comment>
<dbReference type="Proteomes" id="UP000715781">
    <property type="component" value="Unassembled WGS sequence"/>
</dbReference>
<dbReference type="EMBL" id="JAHHHN010000023">
    <property type="protein sequence ID" value="MBW4564526.1"/>
    <property type="molecule type" value="Genomic_DNA"/>
</dbReference>
<evidence type="ECO:0000313" key="4">
    <source>
        <dbReference type="Proteomes" id="UP000715781"/>
    </source>
</evidence>
<protein>
    <recommendedName>
        <fullName evidence="5">Calcium-binding protein</fullName>
    </recommendedName>
</protein>
<accession>A0A951UIX8</accession>
<evidence type="ECO:0000313" key="3">
    <source>
        <dbReference type="EMBL" id="MBW4564526.1"/>
    </source>
</evidence>
<dbReference type="InterPro" id="IPR001343">
    <property type="entry name" value="Hemolysn_Ca-bd"/>
</dbReference>
<keyword evidence="2" id="KW-0964">Secreted</keyword>
<dbReference type="GO" id="GO:0005509">
    <property type="term" value="F:calcium ion binding"/>
    <property type="evidence" value="ECO:0007669"/>
    <property type="project" value="InterPro"/>
</dbReference>
<name>A0A951UIX8_9NOST</name>
<evidence type="ECO:0000256" key="2">
    <source>
        <dbReference type="ARBA" id="ARBA00022525"/>
    </source>
</evidence>
<dbReference type="InterPro" id="IPR018511">
    <property type="entry name" value="Hemolysin-typ_Ca-bd_CS"/>
</dbReference>
<proteinExistence type="predicted"/>
<comment type="subcellular location">
    <subcellularLocation>
        <location evidence="1">Secreted</location>
    </subcellularLocation>
</comment>
<organism evidence="3 4">
    <name type="scientific">Mojavia pulchra JT2-VF2</name>
    <dbReference type="NCBI Taxonomy" id="287848"/>
    <lineage>
        <taxon>Bacteria</taxon>
        <taxon>Bacillati</taxon>
        <taxon>Cyanobacteriota</taxon>
        <taxon>Cyanophyceae</taxon>
        <taxon>Nostocales</taxon>
        <taxon>Nostocaceae</taxon>
    </lineage>
</organism>
<evidence type="ECO:0008006" key="5">
    <source>
        <dbReference type="Google" id="ProtNLM"/>
    </source>
</evidence>
<dbReference type="GO" id="GO:0005576">
    <property type="term" value="C:extracellular region"/>
    <property type="evidence" value="ECO:0007669"/>
    <property type="project" value="UniProtKB-SubCell"/>
</dbReference>
<evidence type="ECO:0000256" key="1">
    <source>
        <dbReference type="ARBA" id="ARBA00004613"/>
    </source>
</evidence>
<reference evidence="3" key="1">
    <citation type="submission" date="2021-05" db="EMBL/GenBank/DDBJ databases">
        <authorList>
            <person name="Pietrasiak N."/>
            <person name="Ward R."/>
            <person name="Stajich J.E."/>
            <person name="Kurbessoian T."/>
        </authorList>
    </citation>
    <scope>NUCLEOTIDE SEQUENCE</scope>
    <source>
        <strain evidence="3">JT2-VF2</strain>
    </source>
</reference>
<gene>
    <name evidence="3" type="ORF">KME32_26015</name>
</gene>
<dbReference type="Pfam" id="PF00353">
    <property type="entry name" value="HemolysinCabind"/>
    <property type="match status" value="2"/>
</dbReference>